<comment type="caution">
    <text evidence="1">The sequence shown here is derived from an EMBL/GenBank/DDBJ whole genome shotgun (WGS) entry which is preliminary data.</text>
</comment>
<proteinExistence type="predicted"/>
<dbReference type="Proteomes" id="UP000663881">
    <property type="component" value="Unassembled WGS sequence"/>
</dbReference>
<evidence type="ECO:0000313" key="1">
    <source>
        <dbReference type="EMBL" id="CAF4436932.1"/>
    </source>
</evidence>
<feature type="non-terminal residue" evidence="1">
    <location>
        <position position="1"/>
    </location>
</feature>
<sequence length="32" mass="3936">MQSQRVNILTLNTERTLKIYQDKIFEKYIGYK</sequence>
<evidence type="ECO:0000313" key="2">
    <source>
        <dbReference type="Proteomes" id="UP000663881"/>
    </source>
</evidence>
<accession>A0A820RJF7</accession>
<dbReference type="AlphaFoldDB" id="A0A820RJF7"/>
<reference evidence="1" key="1">
    <citation type="submission" date="2021-02" db="EMBL/GenBank/DDBJ databases">
        <authorList>
            <person name="Nowell W R."/>
        </authorList>
    </citation>
    <scope>NUCLEOTIDE SEQUENCE</scope>
</reference>
<dbReference type="EMBL" id="CAJOAY010033193">
    <property type="protein sequence ID" value="CAF4436932.1"/>
    <property type="molecule type" value="Genomic_DNA"/>
</dbReference>
<protein>
    <submittedName>
        <fullName evidence="1">Uncharacterized protein</fullName>
    </submittedName>
</protein>
<organism evidence="1 2">
    <name type="scientific">Adineta steineri</name>
    <dbReference type="NCBI Taxonomy" id="433720"/>
    <lineage>
        <taxon>Eukaryota</taxon>
        <taxon>Metazoa</taxon>
        <taxon>Spiralia</taxon>
        <taxon>Gnathifera</taxon>
        <taxon>Rotifera</taxon>
        <taxon>Eurotatoria</taxon>
        <taxon>Bdelloidea</taxon>
        <taxon>Adinetida</taxon>
        <taxon>Adinetidae</taxon>
        <taxon>Adineta</taxon>
    </lineage>
</organism>
<gene>
    <name evidence="1" type="ORF">OKA104_LOCUS53399</name>
</gene>
<name>A0A820RJF7_9BILA</name>